<evidence type="ECO:0000313" key="3">
    <source>
        <dbReference type="EnsemblPlants" id="AES78848"/>
    </source>
</evidence>
<feature type="compositionally biased region" description="Basic and acidic residues" evidence="1">
    <location>
        <begin position="65"/>
        <end position="74"/>
    </location>
</feature>
<gene>
    <name evidence="2" type="ordered locus">MTR_7g046960</name>
</gene>
<reference evidence="2 4" key="2">
    <citation type="journal article" date="2014" name="BMC Genomics">
        <title>An improved genome release (version Mt4.0) for the model legume Medicago truncatula.</title>
        <authorList>
            <person name="Tang H."/>
            <person name="Krishnakumar V."/>
            <person name="Bidwell S."/>
            <person name="Rosen B."/>
            <person name="Chan A."/>
            <person name="Zhou S."/>
            <person name="Gentzbittel L."/>
            <person name="Childs K.L."/>
            <person name="Yandell M."/>
            <person name="Gundlach H."/>
            <person name="Mayer K.F."/>
            <person name="Schwartz D.C."/>
            <person name="Town C.D."/>
        </authorList>
    </citation>
    <scope>GENOME REANNOTATION</scope>
    <source>
        <strain evidence="3 4">cv. Jemalong A17</strain>
    </source>
</reference>
<dbReference type="AlphaFoldDB" id="G7KUZ2"/>
<reference evidence="3" key="3">
    <citation type="submission" date="2015-04" db="UniProtKB">
        <authorList>
            <consortium name="EnsemblPlants"/>
        </authorList>
    </citation>
    <scope>IDENTIFICATION</scope>
    <source>
        <strain evidence="3">cv. Jemalong A17</strain>
    </source>
</reference>
<dbReference type="Proteomes" id="UP000002051">
    <property type="component" value="Unassembled WGS sequence"/>
</dbReference>
<proteinExistence type="predicted"/>
<feature type="region of interest" description="Disordered" evidence="1">
    <location>
        <begin position="35"/>
        <end position="87"/>
    </location>
</feature>
<protein>
    <submittedName>
        <fullName evidence="2 3">Uncharacterized protein</fullName>
    </submittedName>
</protein>
<accession>G7KUZ2</accession>
<reference evidence="2 4" key="1">
    <citation type="journal article" date="2011" name="Nature">
        <title>The Medicago genome provides insight into the evolution of rhizobial symbioses.</title>
        <authorList>
            <person name="Young N.D."/>
            <person name="Debelle F."/>
            <person name="Oldroyd G.E."/>
            <person name="Geurts R."/>
            <person name="Cannon S.B."/>
            <person name="Udvardi M.K."/>
            <person name="Benedito V.A."/>
            <person name="Mayer K.F."/>
            <person name="Gouzy J."/>
            <person name="Schoof H."/>
            <person name="Van de Peer Y."/>
            <person name="Proost S."/>
            <person name="Cook D.R."/>
            <person name="Meyers B.C."/>
            <person name="Spannagl M."/>
            <person name="Cheung F."/>
            <person name="De Mita S."/>
            <person name="Krishnakumar V."/>
            <person name="Gundlach H."/>
            <person name="Zhou S."/>
            <person name="Mudge J."/>
            <person name="Bharti A.K."/>
            <person name="Murray J.D."/>
            <person name="Naoumkina M.A."/>
            <person name="Rosen B."/>
            <person name="Silverstein K.A."/>
            <person name="Tang H."/>
            <person name="Rombauts S."/>
            <person name="Zhao P.X."/>
            <person name="Zhou P."/>
            <person name="Barbe V."/>
            <person name="Bardou P."/>
            <person name="Bechner M."/>
            <person name="Bellec A."/>
            <person name="Berger A."/>
            <person name="Berges H."/>
            <person name="Bidwell S."/>
            <person name="Bisseling T."/>
            <person name="Choisne N."/>
            <person name="Couloux A."/>
            <person name="Denny R."/>
            <person name="Deshpande S."/>
            <person name="Dai X."/>
            <person name="Doyle J.J."/>
            <person name="Dudez A.M."/>
            <person name="Farmer A.D."/>
            <person name="Fouteau S."/>
            <person name="Franken C."/>
            <person name="Gibelin C."/>
            <person name="Gish J."/>
            <person name="Goldstein S."/>
            <person name="Gonzalez A.J."/>
            <person name="Green P.J."/>
            <person name="Hallab A."/>
            <person name="Hartog M."/>
            <person name="Hua A."/>
            <person name="Humphray S.J."/>
            <person name="Jeong D.H."/>
            <person name="Jing Y."/>
            <person name="Jocker A."/>
            <person name="Kenton S.M."/>
            <person name="Kim D.J."/>
            <person name="Klee K."/>
            <person name="Lai H."/>
            <person name="Lang C."/>
            <person name="Lin S."/>
            <person name="Macmil S.L."/>
            <person name="Magdelenat G."/>
            <person name="Matthews L."/>
            <person name="McCorrison J."/>
            <person name="Monaghan E.L."/>
            <person name="Mun J.H."/>
            <person name="Najar F.Z."/>
            <person name="Nicholson C."/>
            <person name="Noirot C."/>
            <person name="O'Bleness M."/>
            <person name="Paule C.R."/>
            <person name="Poulain J."/>
            <person name="Prion F."/>
            <person name="Qin B."/>
            <person name="Qu C."/>
            <person name="Retzel E.F."/>
            <person name="Riddle C."/>
            <person name="Sallet E."/>
            <person name="Samain S."/>
            <person name="Samson N."/>
            <person name="Sanders I."/>
            <person name="Saurat O."/>
            <person name="Scarpelli C."/>
            <person name="Schiex T."/>
            <person name="Segurens B."/>
            <person name="Severin A.J."/>
            <person name="Sherrier D.J."/>
            <person name="Shi R."/>
            <person name="Sims S."/>
            <person name="Singer S.R."/>
            <person name="Sinharoy S."/>
            <person name="Sterck L."/>
            <person name="Viollet A."/>
            <person name="Wang B.B."/>
            <person name="Wang K."/>
            <person name="Wang M."/>
            <person name="Wang X."/>
            <person name="Warfsmann J."/>
            <person name="Weissenbach J."/>
            <person name="White D.D."/>
            <person name="White J.D."/>
            <person name="Wiley G.B."/>
            <person name="Wincker P."/>
            <person name="Xing Y."/>
            <person name="Yang L."/>
            <person name="Yao Z."/>
            <person name="Ying F."/>
            <person name="Zhai J."/>
            <person name="Zhou L."/>
            <person name="Zuber A."/>
            <person name="Denarie J."/>
            <person name="Dixon R.A."/>
            <person name="May G.D."/>
            <person name="Schwartz D.C."/>
            <person name="Rogers J."/>
            <person name="Quetier F."/>
            <person name="Town C.D."/>
            <person name="Roe B.A."/>
        </authorList>
    </citation>
    <scope>NUCLEOTIDE SEQUENCE [LARGE SCALE GENOMIC DNA]</scope>
    <source>
        <strain evidence="2">A17</strain>
        <strain evidence="3 4">cv. Jemalong A17</strain>
    </source>
</reference>
<evidence type="ECO:0000313" key="2">
    <source>
        <dbReference type="EMBL" id="AES78848.1"/>
    </source>
</evidence>
<dbReference type="EnsemblPlants" id="AES78848">
    <property type="protein sequence ID" value="AES78848"/>
    <property type="gene ID" value="MTR_7g046960"/>
</dbReference>
<evidence type="ECO:0000313" key="4">
    <source>
        <dbReference type="Proteomes" id="UP000002051"/>
    </source>
</evidence>
<dbReference type="PaxDb" id="3880-AES78848"/>
<dbReference type="HOGENOM" id="CLU_2486826_0_0_1"/>
<evidence type="ECO:0000256" key="1">
    <source>
        <dbReference type="SAM" id="MobiDB-lite"/>
    </source>
</evidence>
<name>G7KUZ2_MEDTR</name>
<sequence length="87" mass="10194">MGMHLKLILHRTITISGKRSFDCIQEHRKSLAVVLRRKRRKRSEKNMSGAEPESNTRNAIPYDYGRNKKSDYGKVPKFNGDPEEFSW</sequence>
<dbReference type="EMBL" id="CM001223">
    <property type="protein sequence ID" value="AES78848.1"/>
    <property type="molecule type" value="Genomic_DNA"/>
</dbReference>
<organism evidence="2 4">
    <name type="scientific">Medicago truncatula</name>
    <name type="common">Barrel medic</name>
    <name type="synonym">Medicago tribuloides</name>
    <dbReference type="NCBI Taxonomy" id="3880"/>
    <lineage>
        <taxon>Eukaryota</taxon>
        <taxon>Viridiplantae</taxon>
        <taxon>Streptophyta</taxon>
        <taxon>Embryophyta</taxon>
        <taxon>Tracheophyta</taxon>
        <taxon>Spermatophyta</taxon>
        <taxon>Magnoliopsida</taxon>
        <taxon>eudicotyledons</taxon>
        <taxon>Gunneridae</taxon>
        <taxon>Pentapetalae</taxon>
        <taxon>rosids</taxon>
        <taxon>fabids</taxon>
        <taxon>Fabales</taxon>
        <taxon>Fabaceae</taxon>
        <taxon>Papilionoideae</taxon>
        <taxon>50 kb inversion clade</taxon>
        <taxon>NPAAA clade</taxon>
        <taxon>Hologalegina</taxon>
        <taxon>IRL clade</taxon>
        <taxon>Trifolieae</taxon>
        <taxon>Medicago</taxon>
    </lineage>
</organism>
<keyword evidence="4" id="KW-1185">Reference proteome</keyword>